<dbReference type="PANTHER" id="PTHR43265">
    <property type="entry name" value="ESTERASE ESTD"/>
    <property type="match status" value="1"/>
</dbReference>
<dbReference type="InterPro" id="IPR053145">
    <property type="entry name" value="AB_hydrolase_Est10"/>
</dbReference>
<dbReference type="Gene3D" id="3.40.50.1820">
    <property type="entry name" value="alpha/beta hydrolase"/>
    <property type="match status" value="1"/>
</dbReference>
<dbReference type="PROSITE" id="PS51257">
    <property type="entry name" value="PROKAR_LIPOPROTEIN"/>
    <property type="match status" value="1"/>
</dbReference>
<dbReference type="InterPro" id="IPR029058">
    <property type="entry name" value="AB_hydrolase_fold"/>
</dbReference>
<keyword evidence="1" id="KW-0732">Signal</keyword>
<dbReference type="RefSeq" id="WP_124221722.1">
    <property type="nucleotide sequence ID" value="NZ_RKRF01000009.1"/>
</dbReference>
<dbReference type="InterPro" id="IPR022742">
    <property type="entry name" value="Hydrolase_4"/>
</dbReference>
<feature type="signal peptide" evidence="1">
    <location>
        <begin position="1"/>
        <end position="22"/>
    </location>
</feature>
<evidence type="ECO:0000259" key="2">
    <source>
        <dbReference type="Pfam" id="PF12146"/>
    </source>
</evidence>
<dbReference type="SUPFAM" id="SSF53474">
    <property type="entry name" value="alpha/beta-Hydrolases"/>
    <property type="match status" value="1"/>
</dbReference>
<evidence type="ECO:0000313" key="3">
    <source>
        <dbReference type="EMBL" id="RPF53285.1"/>
    </source>
</evidence>
<gene>
    <name evidence="3" type="ORF">EDC24_1782</name>
</gene>
<reference evidence="3 4" key="1">
    <citation type="submission" date="2018-11" db="EMBL/GenBank/DDBJ databases">
        <title>Genomic Encyclopedia of Type Strains, Phase IV (KMG-IV): sequencing the most valuable type-strain genomes for metagenomic binning, comparative biology and taxonomic classification.</title>
        <authorList>
            <person name="Goeker M."/>
        </authorList>
    </citation>
    <scope>NUCLEOTIDE SEQUENCE [LARGE SCALE GENOMIC DNA]</scope>
    <source>
        <strain evidence="3 4">DSM 18090</strain>
    </source>
</reference>
<evidence type="ECO:0000313" key="4">
    <source>
        <dbReference type="Proteomes" id="UP000276443"/>
    </source>
</evidence>
<dbReference type="AlphaFoldDB" id="A0A3N5C550"/>
<comment type="caution">
    <text evidence="3">The sequence shown here is derived from an EMBL/GenBank/DDBJ whole genome shotgun (WGS) entry which is preliminary data.</text>
</comment>
<keyword evidence="4" id="KW-1185">Reference proteome</keyword>
<evidence type="ECO:0000256" key="1">
    <source>
        <dbReference type="SAM" id="SignalP"/>
    </source>
</evidence>
<dbReference type="Proteomes" id="UP000276443">
    <property type="component" value="Unassembled WGS sequence"/>
</dbReference>
<dbReference type="OrthoDB" id="9809549at2"/>
<dbReference type="EMBL" id="RKRF01000009">
    <property type="protein sequence ID" value="RPF53285.1"/>
    <property type="molecule type" value="Genomic_DNA"/>
</dbReference>
<feature type="chain" id="PRO_5039355626" description="Serine aminopeptidase S33 domain-containing protein" evidence="1">
    <location>
        <begin position="23"/>
        <end position="433"/>
    </location>
</feature>
<feature type="domain" description="Serine aminopeptidase S33" evidence="2">
    <location>
        <begin position="194"/>
        <end position="283"/>
    </location>
</feature>
<protein>
    <recommendedName>
        <fullName evidence="2">Serine aminopeptidase S33 domain-containing protein</fullName>
    </recommendedName>
</protein>
<dbReference type="Pfam" id="PF12146">
    <property type="entry name" value="Hydrolase_4"/>
    <property type="match status" value="1"/>
</dbReference>
<dbReference type="PANTHER" id="PTHR43265:SF1">
    <property type="entry name" value="ESTERASE ESTD"/>
    <property type="match status" value="1"/>
</dbReference>
<organism evidence="3 4">
    <name type="scientific">Aquisalibacillus elongatus</name>
    <dbReference type="NCBI Taxonomy" id="485577"/>
    <lineage>
        <taxon>Bacteria</taxon>
        <taxon>Bacillati</taxon>
        <taxon>Bacillota</taxon>
        <taxon>Bacilli</taxon>
        <taxon>Bacillales</taxon>
        <taxon>Bacillaceae</taxon>
        <taxon>Aquisalibacillus</taxon>
    </lineage>
</organism>
<dbReference type="GO" id="GO:0052689">
    <property type="term" value="F:carboxylic ester hydrolase activity"/>
    <property type="evidence" value="ECO:0007669"/>
    <property type="project" value="TreeGrafter"/>
</dbReference>
<proteinExistence type="predicted"/>
<accession>A0A3N5C550</accession>
<sequence length="433" mass="47635">MQKLVMLSFVCLLMLLVACSDDEETEHVGDKIAGTWNGAIEVPDSPLNIVIEFASEDELDGNISIPIQNLDEFPLSNLTFDGESVYFEMEIPEQQIDFEGELVNEDRIEGTFTQQGQSFSFYLDRGQLAGQVGDRTEEENFLTVETEHGKLKGELLEPEGEGPYPVVLIIPGSGPTDRDGNSISTLPGKNNSLKMLAEGLAENGIASLRYSKRGAGENSEAVIPEEEIRFDDFINDANSWLQMLKQDERFLNVGVIGHSQGALIGALAIQESGADAFVSLAGAGQSVDHVLKDQLQGNLNEEDYNEAVEILTSLKQGNTVDDINPNLEGLFSQSIQPFLISWMQYNPRVVYSKLNLPILIVQGNQDLQISPENAEMLLEATPQAEQLILEDMSHVLKDASEDSASNMETYTNPDLPLSEGLIEGVVEFLKEDF</sequence>
<name>A0A3N5C550_9BACI</name>